<accession>A0A1R3KI68</accession>
<reference evidence="2" key="1">
    <citation type="submission" date="2013-09" db="EMBL/GenBank/DDBJ databases">
        <title>Corchorus olitorius genome sequencing.</title>
        <authorList>
            <person name="Alam M."/>
            <person name="Haque M.S."/>
            <person name="Islam M.S."/>
            <person name="Emdad E.M."/>
            <person name="Islam M.M."/>
            <person name="Ahmed B."/>
            <person name="Halim A."/>
            <person name="Hossen Q.M.M."/>
            <person name="Hossain M.Z."/>
            <person name="Ahmed R."/>
            <person name="Khan M.M."/>
            <person name="Islam R."/>
            <person name="Rashid M.M."/>
            <person name="Khan S.A."/>
            <person name="Rahman M.S."/>
            <person name="Alam M."/>
            <person name="Yahiya A.S."/>
            <person name="Khan M.S."/>
            <person name="Azam M.S."/>
            <person name="Haque T."/>
            <person name="Lashkar M.Z.H."/>
            <person name="Akhand A.I."/>
            <person name="Morshed G."/>
            <person name="Roy S."/>
            <person name="Uddin K.S."/>
            <person name="Rabeya T."/>
            <person name="Hossain A.S."/>
            <person name="Chowdhury A."/>
            <person name="Snigdha A.R."/>
            <person name="Mortoza M.S."/>
            <person name="Matin S.A."/>
            <person name="Hoque S.M.E."/>
            <person name="Islam M.K."/>
            <person name="Roy D.K."/>
            <person name="Haider R."/>
            <person name="Moosa M.M."/>
            <person name="Elias S.M."/>
            <person name="Hasan A.M."/>
            <person name="Jahan S."/>
            <person name="Shafiuddin M."/>
            <person name="Mahmood N."/>
            <person name="Shommy N.S."/>
        </authorList>
    </citation>
    <scope>NUCLEOTIDE SEQUENCE [LARGE SCALE GENOMIC DNA]</scope>
    <source>
        <strain evidence="2">cv. O-4</strain>
    </source>
</reference>
<dbReference type="EMBL" id="AWUE01013498">
    <property type="protein sequence ID" value="OMP06782.1"/>
    <property type="molecule type" value="Genomic_DNA"/>
</dbReference>
<evidence type="ECO:0000313" key="1">
    <source>
        <dbReference type="EMBL" id="OMP06782.1"/>
    </source>
</evidence>
<gene>
    <name evidence="1" type="ORF">COLO4_07917</name>
</gene>
<comment type="caution">
    <text evidence="1">The sequence shown here is derived from an EMBL/GenBank/DDBJ whole genome shotgun (WGS) entry which is preliminary data.</text>
</comment>
<sequence length="38" mass="4203">METCSRASAAPFQISPSFISAFLLRTKVVASYYYLLVA</sequence>
<organism evidence="1 2">
    <name type="scientific">Corchorus olitorius</name>
    <dbReference type="NCBI Taxonomy" id="93759"/>
    <lineage>
        <taxon>Eukaryota</taxon>
        <taxon>Viridiplantae</taxon>
        <taxon>Streptophyta</taxon>
        <taxon>Embryophyta</taxon>
        <taxon>Tracheophyta</taxon>
        <taxon>Spermatophyta</taxon>
        <taxon>Magnoliopsida</taxon>
        <taxon>eudicotyledons</taxon>
        <taxon>Gunneridae</taxon>
        <taxon>Pentapetalae</taxon>
        <taxon>rosids</taxon>
        <taxon>malvids</taxon>
        <taxon>Malvales</taxon>
        <taxon>Malvaceae</taxon>
        <taxon>Grewioideae</taxon>
        <taxon>Apeibeae</taxon>
        <taxon>Corchorus</taxon>
    </lineage>
</organism>
<protein>
    <submittedName>
        <fullName evidence="1">Uncharacterized protein</fullName>
    </submittedName>
</protein>
<keyword evidence="2" id="KW-1185">Reference proteome</keyword>
<dbReference type="Proteomes" id="UP000187203">
    <property type="component" value="Unassembled WGS sequence"/>
</dbReference>
<dbReference type="AlphaFoldDB" id="A0A1R3KI68"/>
<evidence type="ECO:0000313" key="2">
    <source>
        <dbReference type="Proteomes" id="UP000187203"/>
    </source>
</evidence>
<proteinExistence type="predicted"/>
<name>A0A1R3KI68_9ROSI</name>